<gene>
    <name evidence="9" type="primary">KNS1_1</name>
    <name evidence="9" type="ORF">Cantr_10742</name>
</gene>
<dbReference type="InterPro" id="IPR000719">
    <property type="entry name" value="Prot_kinase_dom"/>
</dbReference>
<dbReference type="AlphaFoldDB" id="A0A367YEH2"/>
<dbReference type="GO" id="GO:0004674">
    <property type="term" value="F:protein serine/threonine kinase activity"/>
    <property type="evidence" value="ECO:0007669"/>
    <property type="project" value="UniProtKB-KW"/>
</dbReference>
<organism evidence="9 10">
    <name type="scientific">Candida viswanathii</name>
    <dbReference type="NCBI Taxonomy" id="5486"/>
    <lineage>
        <taxon>Eukaryota</taxon>
        <taxon>Fungi</taxon>
        <taxon>Dikarya</taxon>
        <taxon>Ascomycota</taxon>
        <taxon>Saccharomycotina</taxon>
        <taxon>Pichiomycetes</taxon>
        <taxon>Debaryomycetaceae</taxon>
        <taxon>Candida/Lodderomyces clade</taxon>
        <taxon>Candida</taxon>
    </lineage>
</organism>
<dbReference type="PROSITE" id="PS00108">
    <property type="entry name" value="PROTEIN_KINASE_ST"/>
    <property type="match status" value="1"/>
</dbReference>
<dbReference type="GO" id="GO:0005634">
    <property type="term" value="C:nucleus"/>
    <property type="evidence" value="ECO:0007669"/>
    <property type="project" value="TreeGrafter"/>
</dbReference>
<dbReference type="SMART" id="SM00220">
    <property type="entry name" value="S_TKc"/>
    <property type="match status" value="1"/>
</dbReference>
<evidence type="ECO:0000256" key="4">
    <source>
        <dbReference type="ARBA" id="ARBA00022777"/>
    </source>
</evidence>
<feature type="region of interest" description="Disordered" evidence="7">
    <location>
        <begin position="31"/>
        <end position="52"/>
    </location>
</feature>
<dbReference type="PROSITE" id="PS00107">
    <property type="entry name" value="PROTEIN_KINASE_ATP"/>
    <property type="match status" value="1"/>
</dbReference>
<keyword evidence="4 9" id="KW-0418">Kinase</keyword>
<dbReference type="PANTHER" id="PTHR45646">
    <property type="entry name" value="SERINE/THREONINE-PROTEIN KINASE DOA-RELATED"/>
    <property type="match status" value="1"/>
</dbReference>
<evidence type="ECO:0000313" key="9">
    <source>
        <dbReference type="EMBL" id="RCK64273.1"/>
    </source>
</evidence>
<dbReference type="GO" id="GO:0030447">
    <property type="term" value="P:filamentous growth"/>
    <property type="evidence" value="ECO:0007669"/>
    <property type="project" value="UniProtKB-ARBA"/>
</dbReference>
<dbReference type="CDD" id="cd14134">
    <property type="entry name" value="PKc_CLK"/>
    <property type="match status" value="1"/>
</dbReference>
<evidence type="ECO:0000313" key="10">
    <source>
        <dbReference type="Proteomes" id="UP000253472"/>
    </source>
</evidence>
<dbReference type="EMBL" id="QLNQ01000023">
    <property type="protein sequence ID" value="RCK64273.1"/>
    <property type="molecule type" value="Genomic_DNA"/>
</dbReference>
<evidence type="ECO:0000256" key="1">
    <source>
        <dbReference type="ARBA" id="ARBA00022527"/>
    </source>
</evidence>
<proteinExistence type="predicted"/>
<dbReference type="PANTHER" id="PTHR45646:SF11">
    <property type="entry name" value="SERINE_THREONINE-PROTEIN KINASE DOA"/>
    <property type="match status" value="1"/>
</dbReference>
<reference evidence="9 10" key="1">
    <citation type="submission" date="2018-06" db="EMBL/GenBank/DDBJ databases">
        <title>Whole genome sequencing of Candida tropicalis (genome annotated by CSBL at Korea University).</title>
        <authorList>
            <person name="Ahn J."/>
        </authorList>
    </citation>
    <scope>NUCLEOTIDE SEQUENCE [LARGE SCALE GENOMIC DNA]</scope>
    <source>
        <strain evidence="9 10">ATCC 20962</strain>
    </source>
</reference>
<keyword evidence="2" id="KW-0808">Transferase</keyword>
<comment type="caution">
    <text evidence="9">The sequence shown here is derived from an EMBL/GenBank/DDBJ whole genome shotgun (WGS) entry which is preliminary data.</text>
</comment>
<dbReference type="SUPFAM" id="SSF56112">
    <property type="entry name" value="Protein kinase-like (PK-like)"/>
    <property type="match status" value="1"/>
</dbReference>
<accession>A0A367YEH2</accession>
<dbReference type="Proteomes" id="UP000253472">
    <property type="component" value="Unassembled WGS sequence"/>
</dbReference>
<keyword evidence="10" id="KW-1185">Reference proteome</keyword>
<protein>
    <submittedName>
        <fullName evidence="9">Dual specificity protein kinase KNS1</fullName>
    </submittedName>
</protein>
<feature type="binding site" evidence="6">
    <location>
        <position position="302"/>
    </location>
    <ligand>
        <name>ATP</name>
        <dbReference type="ChEBI" id="CHEBI:30616"/>
    </ligand>
</feature>
<keyword evidence="3 6" id="KW-0547">Nucleotide-binding</keyword>
<dbReference type="InterPro" id="IPR011009">
    <property type="entry name" value="Kinase-like_dom_sf"/>
</dbReference>
<evidence type="ECO:0000256" key="2">
    <source>
        <dbReference type="ARBA" id="ARBA00022679"/>
    </source>
</evidence>
<evidence type="ECO:0000256" key="5">
    <source>
        <dbReference type="ARBA" id="ARBA00022840"/>
    </source>
</evidence>
<dbReference type="Pfam" id="PF00069">
    <property type="entry name" value="Pkinase"/>
    <property type="match status" value="1"/>
</dbReference>
<evidence type="ECO:0000259" key="8">
    <source>
        <dbReference type="PROSITE" id="PS50011"/>
    </source>
</evidence>
<evidence type="ECO:0000256" key="7">
    <source>
        <dbReference type="SAM" id="MobiDB-lite"/>
    </source>
</evidence>
<sequence length="652" mass="74063">MISNRKRPRVLSTEGPSGVLNCDSTAVATGNGSTANNNTTATTTTTTTTNISETPPSLYQLQQQHQLLLNNHNGNMSSDTSTDSTNSSFPFYKPLLAAKAKIDATTFTNPFLSIHDNHHPHDAHGSSSYALEDDEDDLEEDDDDDEEDGIEEIDAFDEDDDIIFLEQREIVKRNSDTLLYDSDALAAYNMFNVNNIVINTDYNRTKKQRTNSLPQLPQVKCFYNKLPNNYVLQTPKLGNIKTNVIPHHINLPPCDDENGHYIIKPNDLFANRFVIIKLLGQGTFGKVVQCFDKVKNEHVAIKIIRNIQKYRDAAKIELRILSTLKKFDHKNDNHCIHLRECFDYRGHICIVTDLLKISLYDFLENNKYIAFPGSQIQAIGKQLIRSIAYLHDISLIHTDMKPENILLVDDGFQKKQLKSRTITSSYLSLGNSSSSKKVPKLTKVLNNVEIQVIDFGSAIFADEYHSSIVSTRHYRAIEIVLGIGWSFPIDMWSLGCILVELLTADVLFKTHANLEHLAMIEKVCGEKIPPYMIQKAKERSTEVAEMFDDHTLRLKFPTLTTPPKFISSVEEMDRIDLYLSKKIGLEINLDYNLLVNFKKNEDKISLGDFTFYYFLFDLIKKLLVIDPDDRITADEALNHPWFNLGTVDEGTI</sequence>
<dbReference type="InterPro" id="IPR008271">
    <property type="entry name" value="Ser/Thr_kinase_AS"/>
</dbReference>
<evidence type="ECO:0000256" key="3">
    <source>
        <dbReference type="ARBA" id="ARBA00022741"/>
    </source>
</evidence>
<feature type="compositionally biased region" description="Acidic residues" evidence="7">
    <location>
        <begin position="131"/>
        <end position="147"/>
    </location>
</feature>
<dbReference type="OrthoDB" id="283111at2759"/>
<dbReference type="GO" id="GO:0005524">
    <property type="term" value="F:ATP binding"/>
    <property type="evidence" value="ECO:0007669"/>
    <property type="project" value="UniProtKB-UniRule"/>
</dbReference>
<dbReference type="GO" id="GO:0043484">
    <property type="term" value="P:regulation of RNA splicing"/>
    <property type="evidence" value="ECO:0007669"/>
    <property type="project" value="TreeGrafter"/>
</dbReference>
<dbReference type="InterPro" id="IPR017441">
    <property type="entry name" value="Protein_kinase_ATP_BS"/>
</dbReference>
<dbReference type="STRING" id="5486.A0A367YEH2"/>
<dbReference type="Gene3D" id="1.10.510.10">
    <property type="entry name" value="Transferase(Phosphotransferase) domain 1"/>
    <property type="match status" value="1"/>
</dbReference>
<keyword evidence="1" id="KW-0723">Serine/threonine-protein kinase</keyword>
<name>A0A367YEH2_9ASCO</name>
<dbReference type="Gene3D" id="3.30.200.20">
    <property type="entry name" value="Phosphorylase Kinase, domain 1"/>
    <property type="match status" value="1"/>
</dbReference>
<dbReference type="InterPro" id="IPR051175">
    <property type="entry name" value="CLK_kinases"/>
</dbReference>
<feature type="compositionally biased region" description="Low complexity" evidence="7">
    <location>
        <begin position="31"/>
        <end position="50"/>
    </location>
</feature>
<evidence type="ECO:0000256" key="6">
    <source>
        <dbReference type="PROSITE-ProRule" id="PRU10141"/>
    </source>
</evidence>
<feature type="domain" description="Protein kinase" evidence="8">
    <location>
        <begin position="273"/>
        <end position="642"/>
    </location>
</feature>
<keyword evidence="5 6" id="KW-0067">ATP-binding</keyword>
<dbReference type="PROSITE" id="PS50011">
    <property type="entry name" value="PROTEIN_KINASE_DOM"/>
    <property type="match status" value="1"/>
</dbReference>
<feature type="region of interest" description="Disordered" evidence="7">
    <location>
        <begin position="118"/>
        <end position="147"/>
    </location>
</feature>